<evidence type="ECO:0000313" key="3">
    <source>
        <dbReference type="EMBL" id="CAE0060058.1"/>
    </source>
</evidence>
<dbReference type="EMBL" id="HBHW01036611">
    <property type="protein sequence ID" value="CAE0060067.1"/>
    <property type="molecule type" value="Transcribed_RNA"/>
</dbReference>
<reference evidence="4" key="1">
    <citation type="submission" date="2021-01" db="EMBL/GenBank/DDBJ databases">
        <authorList>
            <person name="Corre E."/>
            <person name="Pelletier E."/>
            <person name="Niang G."/>
            <person name="Scheremetjew M."/>
            <person name="Finn R."/>
            <person name="Kale V."/>
            <person name="Holt S."/>
            <person name="Cochrane G."/>
            <person name="Meng A."/>
            <person name="Brown T."/>
            <person name="Cohen L."/>
        </authorList>
    </citation>
    <scope>NUCLEOTIDE SEQUENCE</scope>
    <source>
        <strain evidence="4">CCMP 769</strain>
    </source>
</reference>
<dbReference type="InterPro" id="IPR025714">
    <property type="entry name" value="Methyltranfer_dom"/>
</dbReference>
<dbReference type="Pfam" id="PF13679">
    <property type="entry name" value="Methyltransf_32"/>
    <property type="match status" value="1"/>
</dbReference>
<dbReference type="InterPro" id="IPR052220">
    <property type="entry name" value="METTL25"/>
</dbReference>
<name>A0A7S3ELE8_9RHOD</name>
<protein>
    <recommendedName>
        <fullName evidence="1">Methyltransferase domain-containing protein</fullName>
    </recommendedName>
</protein>
<dbReference type="EMBL" id="HBHW01036606">
    <property type="protein sequence ID" value="CAE0060062.1"/>
    <property type="molecule type" value="Transcribed_RNA"/>
</dbReference>
<evidence type="ECO:0000313" key="6">
    <source>
        <dbReference type="EMBL" id="CAE0060064.1"/>
    </source>
</evidence>
<evidence type="ECO:0000259" key="1">
    <source>
        <dbReference type="Pfam" id="PF13679"/>
    </source>
</evidence>
<evidence type="ECO:0000313" key="4">
    <source>
        <dbReference type="EMBL" id="CAE0060060.1"/>
    </source>
</evidence>
<dbReference type="EMBL" id="HBHW01036616">
    <property type="protein sequence ID" value="CAE0060072.1"/>
    <property type="molecule type" value="Transcribed_RNA"/>
</dbReference>
<dbReference type="EMBL" id="HBHW01036602">
    <property type="protein sequence ID" value="CAE0060058.1"/>
    <property type="molecule type" value="Transcribed_RNA"/>
</dbReference>
<feature type="domain" description="Methyltransferase" evidence="1">
    <location>
        <begin position="118"/>
        <end position="259"/>
    </location>
</feature>
<gene>
    <name evidence="2" type="ORF">RMAR00112_LOCUS28123</name>
    <name evidence="3" type="ORF">RMAR00112_LOCUS28124</name>
    <name evidence="4" type="ORF">RMAR00112_LOCUS28126</name>
    <name evidence="5" type="ORF">RMAR00112_LOCUS28128</name>
    <name evidence="6" type="ORF">RMAR00112_LOCUS28130</name>
    <name evidence="7" type="ORF">RMAR00112_LOCUS28133</name>
    <name evidence="8" type="ORF">RMAR00112_LOCUS28134</name>
    <name evidence="9" type="ORF">RMAR00112_LOCUS28135</name>
    <name evidence="10" type="ORF">RMAR00112_LOCUS28138</name>
    <name evidence="11" type="ORF">RMAR00112_LOCUS28140</name>
</gene>
<accession>A0A7S3ELE8</accession>
<evidence type="ECO:0000313" key="11">
    <source>
        <dbReference type="EMBL" id="CAE0060074.1"/>
    </source>
</evidence>
<evidence type="ECO:0000313" key="10">
    <source>
        <dbReference type="EMBL" id="CAE0060072.1"/>
    </source>
</evidence>
<proteinExistence type="predicted"/>
<dbReference type="EMBL" id="HBHW01036601">
    <property type="protein sequence ID" value="CAE0060057.1"/>
    <property type="molecule type" value="Transcribed_RNA"/>
</dbReference>
<evidence type="ECO:0000313" key="8">
    <source>
        <dbReference type="EMBL" id="CAE0060068.1"/>
    </source>
</evidence>
<dbReference type="PANTHER" id="PTHR12496:SF0">
    <property type="entry name" value="METHYLTRANSFERASE DOMAIN-CONTAINING PROTEIN"/>
    <property type="match status" value="1"/>
</dbReference>
<evidence type="ECO:0000313" key="9">
    <source>
        <dbReference type="EMBL" id="CAE0060069.1"/>
    </source>
</evidence>
<dbReference type="PANTHER" id="PTHR12496">
    <property type="entry name" value="CGI-41 METHYLTRANSFERASE"/>
    <property type="match status" value="1"/>
</dbReference>
<dbReference type="EMBL" id="HBHW01036604">
    <property type="protein sequence ID" value="CAE0060060.1"/>
    <property type="molecule type" value="Transcribed_RNA"/>
</dbReference>
<evidence type="ECO:0000313" key="7">
    <source>
        <dbReference type="EMBL" id="CAE0060067.1"/>
    </source>
</evidence>
<dbReference type="EMBL" id="HBHW01036613">
    <property type="protein sequence ID" value="CAE0060069.1"/>
    <property type="molecule type" value="Transcribed_RNA"/>
</dbReference>
<evidence type="ECO:0000313" key="2">
    <source>
        <dbReference type="EMBL" id="CAE0060057.1"/>
    </source>
</evidence>
<dbReference type="Gene3D" id="3.40.50.150">
    <property type="entry name" value="Vaccinia Virus protein VP39"/>
    <property type="match status" value="1"/>
</dbReference>
<dbReference type="SUPFAM" id="SSF53335">
    <property type="entry name" value="S-adenosyl-L-methionine-dependent methyltransferases"/>
    <property type="match status" value="1"/>
</dbReference>
<dbReference type="EMBL" id="HBHW01036612">
    <property type="protein sequence ID" value="CAE0060068.1"/>
    <property type="molecule type" value="Transcribed_RNA"/>
</dbReference>
<dbReference type="InterPro" id="IPR029063">
    <property type="entry name" value="SAM-dependent_MTases_sf"/>
</dbReference>
<sequence length="435" mass="48288">MSCYTAVGPEMSSENIKRRIQACETFLASNTCRRLIRTKMTRSLVDGPIVPEEWMRAFLEGTLEDAQALSRGLLPSWSPLSLREFVEEAKSLAISRDPVVSSEMHSLPKDMRIGLTAKKEHEVLRLSAAVADQAERVNSKKVVDIGSGKGYLGQVLALHYGLDVVGLEAQSSHNASAQTRTERVRALKRSRGNGTISSLTREINTADEINAELQRECKDAIIVALHACGDLTPTAIQLFAKTEASALVLFGCCYHRITTDCFPMGPTLRERSSAIMPMLDGELGCHALEEWSKREPWRLRSHGYRALLEELFEECGVEEPIQLGRLKIRYQPTDLFEDYARRVLSRLPDLKTPPLDKDLISRSERSQHVVPSTACVYALRLLTAAVIESVIVLDRLEFLQDSVGGENSSVRAIFDPVCSPRNLGLFAAKPGRARA</sequence>
<organism evidence="4">
    <name type="scientific">Rhodosorus marinus</name>
    <dbReference type="NCBI Taxonomy" id="101924"/>
    <lineage>
        <taxon>Eukaryota</taxon>
        <taxon>Rhodophyta</taxon>
        <taxon>Stylonematophyceae</taxon>
        <taxon>Stylonematales</taxon>
        <taxon>Stylonemataceae</taxon>
        <taxon>Rhodosorus</taxon>
    </lineage>
</organism>
<evidence type="ECO:0000313" key="5">
    <source>
        <dbReference type="EMBL" id="CAE0060062.1"/>
    </source>
</evidence>
<dbReference type="AlphaFoldDB" id="A0A7S3ELE8"/>
<dbReference type="EMBL" id="HBHW01036618">
    <property type="protein sequence ID" value="CAE0060074.1"/>
    <property type="molecule type" value="Transcribed_RNA"/>
</dbReference>
<dbReference type="EMBL" id="HBHW01036608">
    <property type="protein sequence ID" value="CAE0060064.1"/>
    <property type="molecule type" value="Transcribed_RNA"/>
</dbReference>